<reference evidence="2" key="1">
    <citation type="journal article" date="2023" name="Front. Plant Sci.">
        <title>Chromosomal-level genome assembly of Melastoma candidum provides insights into trichome evolution.</title>
        <authorList>
            <person name="Zhong Y."/>
            <person name="Wu W."/>
            <person name="Sun C."/>
            <person name="Zou P."/>
            <person name="Liu Y."/>
            <person name="Dai S."/>
            <person name="Zhou R."/>
        </authorList>
    </citation>
    <scope>NUCLEOTIDE SEQUENCE [LARGE SCALE GENOMIC DNA]</scope>
</reference>
<dbReference type="EMBL" id="CM042883">
    <property type="protein sequence ID" value="KAI4373876.1"/>
    <property type="molecule type" value="Genomic_DNA"/>
</dbReference>
<evidence type="ECO:0000313" key="1">
    <source>
        <dbReference type="EMBL" id="KAI4373876.1"/>
    </source>
</evidence>
<keyword evidence="2" id="KW-1185">Reference proteome</keyword>
<comment type="caution">
    <text evidence="1">The sequence shown here is derived from an EMBL/GenBank/DDBJ whole genome shotgun (WGS) entry which is preliminary data.</text>
</comment>
<evidence type="ECO:0000313" key="2">
    <source>
        <dbReference type="Proteomes" id="UP001057402"/>
    </source>
</evidence>
<name>A0ACB9R439_9MYRT</name>
<proteinExistence type="predicted"/>
<organism evidence="1 2">
    <name type="scientific">Melastoma candidum</name>
    <dbReference type="NCBI Taxonomy" id="119954"/>
    <lineage>
        <taxon>Eukaryota</taxon>
        <taxon>Viridiplantae</taxon>
        <taxon>Streptophyta</taxon>
        <taxon>Embryophyta</taxon>
        <taxon>Tracheophyta</taxon>
        <taxon>Spermatophyta</taxon>
        <taxon>Magnoliopsida</taxon>
        <taxon>eudicotyledons</taxon>
        <taxon>Gunneridae</taxon>
        <taxon>Pentapetalae</taxon>
        <taxon>rosids</taxon>
        <taxon>malvids</taxon>
        <taxon>Myrtales</taxon>
        <taxon>Melastomataceae</taxon>
        <taxon>Melastomatoideae</taxon>
        <taxon>Melastomateae</taxon>
        <taxon>Melastoma</taxon>
    </lineage>
</organism>
<gene>
    <name evidence="1" type="ORF">MLD38_011940</name>
</gene>
<sequence>METCRLSGTSGLCETFGNSCLAHSMDFELKNVEKLESYSSALQRGFLMMHRQRDSRQDTVTSRDHSALAK</sequence>
<protein>
    <submittedName>
        <fullName evidence="1">Uncharacterized protein</fullName>
    </submittedName>
</protein>
<accession>A0ACB9R439</accession>
<dbReference type="Proteomes" id="UP001057402">
    <property type="component" value="Chromosome 4"/>
</dbReference>